<proteinExistence type="predicted"/>
<accession>A0A7S0MGW4</accession>
<dbReference type="Pfam" id="PF02493">
    <property type="entry name" value="MORN"/>
    <property type="match status" value="16"/>
</dbReference>
<dbReference type="SUPFAM" id="SSF82185">
    <property type="entry name" value="Histone H3 K4-specific methyltransferase SET7/9 N-terminal domain"/>
    <property type="match status" value="4"/>
</dbReference>
<dbReference type="PANTHER" id="PTHR23084">
    <property type="entry name" value="PHOSPHATIDYLINOSITOL-4-PHOSPHATE 5-KINASE RELATED"/>
    <property type="match status" value="1"/>
</dbReference>
<feature type="region of interest" description="Disordered" evidence="2">
    <location>
        <begin position="36"/>
        <end position="56"/>
    </location>
</feature>
<reference evidence="3" key="1">
    <citation type="submission" date="2021-01" db="EMBL/GenBank/DDBJ databases">
        <authorList>
            <person name="Corre E."/>
            <person name="Pelletier E."/>
            <person name="Niang G."/>
            <person name="Scheremetjew M."/>
            <person name="Finn R."/>
            <person name="Kale V."/>
            <person name="Holt S."/>
            <person name="Cochrane G."/>
            <person name="Meng A."/>
            <person name="Brown T."/>
            <person name="Cohen L."/>
        </authorList>
    </citation>
    <scope>NUCLEOTIDE SEQUENCE</scope>
    <source>
        <strain evidence="3">CCAP979/52</strain>
    </source>
</reference>
<dbReference type="AlphaFoldDB" id="A0A7S0MGW4"/>
<dbReference type="SMART" id="SM00698">
    <property type="entry name" value="MORN"/>
    <property type="match status" value="13"/>
</dbReference>
<name>A0A7S0MGW4_9CRYP</name>
<feature type="region of interest" description="Disordered" evidence="2">
    <location>
        <begin position="415"/>
        <end position="438"/>
    </location>
</feature>
<evidence type="ECO:0000256" key="2">
    <source>
        <dbReference type="SAM" id="MobiDB-lite"/>
    </source>
</evidence>
<evidence type="ECO:0000256" key="1">
    <source>
        <dbReference type="ARBA" id="ARBA00022737"/>
    </source>
</evidence>
<feature type="compositionally biased region" description="Basic and acidic residues" evidence="2">
    <location>
        <begin position="416"/>
        <end position="438"/>
    </location>
</feature>
<dbReference type="PANTHER" id="PTHR23084:SF263">
    <property type="entry name" value="MORN REPEAT-CONTAINING PROTEIN 1"/>
    <property type="match status" value="1"/>
</dbReference>
<dbReference type="FunFam" id="2.20.110.10:FF:000002">
    <property type="entry name" value="Phosphatidylinositol 4-phosphate 5-kinase 8"/>
    <property type="match status" value="1"/>
</dbReference>
<protein>
    <submittedName>
        <fullName evidence="3">Uncharacterized protein</fullName>
    </submittedName>
</protein>
<dbReference type="Gene3D" id="2.20.110.10">
    <property type="entry name" value="Histone H3 K4-specific methyltransferase SET7/9 N-terminal domain"/>
    <property type="match status" value="5"/>
</dbReference>
<dbReference type="EMBL" id="HBEZ01030823">
    <property type="protein sequence ID" value="CAD8639394.1"/>
    <property type="molecule type" value="Transcribed_RNA"/>
</dbReference>
<evidence type="ECO:0000313" key="3">
    <source>
        <dbReference type="EMBL" id="CAD8639394.1"/>
    </source>
</evidence>
<feature type="compositionally biased region" description="Basic and acidic residues" evidence="2">
    <location>
        <begin position="37"/>
        <end position="56"/>
    </location>
</feature>
<organism evidence="3">
    <name type="scientific">Cryptomonas curvata</name>
    <dbReference type="NCBI Taxonomy" id="233186"/>
    <lineage>
        <taxon>Eukaryota</taxon>
        <taxon>Cryptophyceae</taxon>
        <taxon>Cryptomonadales</taxon>
        <taxon>Cryptomonadaceae</taxon>
        <taxon>Cryptomonas</taxon>
    </lineage>
</organism>
<sequence>MRLPQILARSRTGNLSEAREETDVLNLVQKNESSSFFDRKDISPSKDDPPAHPEDELQFFDEHGKKITRAQAKRADRFDDLDRQTEMVRSLIQNDKNYKDLVLIEKEEQRRRGGIRQFIKQQIADFLVPPAIRPQYEREREEMRQEQLAQLALKRKGSVFRADLQADTSRGPTNPKILETGPQNFAQRHSKAHTVILAHRSEKKNASAAQRFDMLDHYIGDRFQGTRHGFGTQVFENGDKYQGQWVDGYEEGFGKMTFESKDEYCGQWHFGRQHGLGVFKSSSGGAYRGYWLAGLREGYGETCDRFGRISFRGEWRGGKRHGCGVKVKPGIAFMGEWLEDKKHGAGIIRSDVAAIGIGRFFTKWERGRLVWRGPYDALLHGMDVTNAATWASRYAGAAGDDALTVVRLGIGYPGRPDQRARDDQHALGDDVHGLGDDSEIPEHVKRFRDTWVTSRSALQFQFRQIDSDSLAESCDNGRTEPEPTLLTPETPIPHNLSIAAGSDQASSTRPDQAAHVAKSSDPTRTAPTAMQHRVRVPARELRRLISLVHSADKAVEELVLPILNDAVHDADCTPGEEVFVIGPVWGENTKLLKIHFAIKIQRKWRSLSWRRAFKAARVLIDDGKDLEANAILMKQHALESEYEIEQHLNEQMLVEKVNNQSLNAKFAAFADRGECGAAIVELFKRSKKLFGLEMQTGNMEECCDRWLLYDDDTIGTVHVSKPLRPDLVSHTEQTLGDTSKLITPNNEDVDVTIGKYIADNGVVYYGQIGNQVPHGFGTARYPDGTLYAGQFTFGQRHGVGEYVRQLEDHDRHLECSYMGEWQENQRHGFAIEQKKAVGFVDELLSSHLVEYKEDKLVSCVTADEETTAEWVMQCKEVSTWARRAADEAQALSHEKKISKQSSLKLSKLIEFSLNQGFSCYYGSFDNEGRKVGPGMLEFDTGRRLAGDWSDGIFEGFGREDLADGSSYVGQFRGGKRHGLGRFEYAEENVVSTYSGEWNEELRHGKGIERRERKLGDVVELEWVAVVEYVGNAIVNLDGFNAGKMASFMDQVELAVRNGARSAGRAFPAVRENYEDSRSNALWYVGGKVDGLRVGSGVLAMRDGSRYIGDFHNGTADGYGVETYPDGSVYTGQFKSSLRHGFGKYTTARGMCHIGEWSKGLREGRAIQRSVIKLASGSIARDYFVEFAGDQEKSRMLVRTRQLPWLKLAESAVIQAEESSAVTIKIYEHLLD</sequence>
<feature type="region of interest" description="Disordered" evidence="2">
    <location>
        <begin position="471"/>
        <end position="532"/>
    </location>
</feature>
<gene>
    <name evidence="3" type="ORF">CCUR1050_LOCUS17078</name>
</gene>
<dbReference type="InterPro" id="IPR003409">
    <property type="entry name" value="MORN"/>
</dbReference>
<keyword evidence="1" id="KW-0677">Repeat</keyword>